<keyword evidence="7" id="KW-0547">Nucleotide-binding</keyword>
<evidence type="ECO:0000256" key="10">
    <source>
        <dbReference type="ARBA" id="ARBA00023012"/>
    </source>
</evidence>
<dbReference type="Gene3D" id="3.30.565.10">
    <property type="entry name" value="Histidine kinase-like ATPase, C-terminal domain"/>
    <property type="match status" value="1"/>
</dbReference>
<keyword evidence="8" id="KW-0067">ATP-binding</keyword>
<dbReference type="AlphaFoldDB" id="A0A2W5PY94"/>
<keyword evidence="10" id="KW-0902">Two-component regulatory system</keyword>
<evidence type="ECO:0000259" key="15">
    <source>
        <dbReference type="PROSITE" id="PS50110"/>
    </source>
</evidence>
<dbReference type="GO" id="GO:0005524">
    <property type="term" value="F:ATP binding"/>
    <property type="evidence" value="ECO:0007669"/>
    <property type="project" value="UniProtKB-KW"/>
</dbReference>
<feature type="modified residue" description="4-aspartylphosphate" evidence="13">
    <location>
        <position position="426"/>
    </location>
</feature>
<evidence type="ECO:0000313" key="17">
    <source>
        <dbReference type="EMBL" id="PZQ47453.1"/>
    </source>
</evidence>
<comment type="catalytic activity">
    <reaction evidence="1">
        <text>ATP + protein L-histidine = ADP + protein N-phospho-L-histidine.</text>
        <dbReference type="EC" id="2.7.13.3"/>
    </reaction>
</comment>
<reference evidence="17 18" key="1">
    <citation type="submission" date="2017-08" db="EMBL/GenBank/DDBJ databases">
        <title>Infants hospitalized years apart are colonized by the same room-sourced microbial strains.</title>
        <authorList>
            <person name="Brooks B."/>
            <person name="Olm M.R."/>
            <person name="Firek B.A."/>
            <person name="Baker R."/>
            <person name="Thomas B.C."/>
            <person name="Morowitz M.J."/>
            <person name="Banfield J.F."/>
        </authorList>
    </citation>
    <scope>NUCLEOTIDE SEQUENCE [LARGE SCALE GENOMIC DNA]</scope>
    <source>
        <strain evidence="17">S2_005_002_R2_29</strain>
    </source>
</reference>
<dbReference type="CDD" id="cd17546">
    <property type="entry name" value="REC_hyHK_CKI1_RcsC-like"/>
    <property type="match status" value="1"/>
</dbReference>
<dbReference type="InterPro" id="IPR011006">
    <property type="entry name" value="CheY-like_superfamily"/>
</dbReference>
<dbReference type="PROSITE" id="PS50110">
    <property type="entry name" value="RESPONSE_REGULATORY"/>
    <property type="match status" value="2"/>
</dbReference>
<keyword evidence="17" id="KW-0418">Kinase</keyword>
<dbReference type="PANTHER" id="PTHR45339">
    <property type="entry name" value="HYBRID SIGNAL TRANSDUCTION HISTIDINE KINASE J"/>
    <property type="match status" value="1"/>
</dbReference>
<dbReference type="PROSITE" id="PS50109">
    <property type="entry name" value="HIS_KIN"/>
    <property type="match status" value="1"/>
</dbReference>
<dbReference type="GO" id="GO:0000155">
    <property type="term" value="F:phosphorelay sensor kinase activity"/>
    <property type="evidence" value="ECO:0007669"/>
    <property type="project" value="InterPro"/>
</dbReference>
<dbReference type="Pfam" id="PF00072">
    <property type="entry name" value="Response_reg"/>
    <property type="match status" value="2"/>
</dbReference>
<evidence type="ECO:0000256" key="4">
    <source>
        <dbReference type="ARBA" id="ARBA00022475"/>
    </source>
</evidence>
<dbReference type="CDD" id="cd16922">
    <property type="entry name" value="HATPase_EvgS-ArcB-TorS-like"/>
    <property type="match status" value="1"/>
</dbReference>
<accession>A0A2W5PY94</accession>
<dbReference type="SMART" id="SM00388">
    <property type="entry name" value="HisKA"/>
    <property type="match status" value="1"/>
</dbReference>
<dbReference type="SUPFAM" id="SSF52172">
    <property type="entry name" value="CheY-like"/>
    <property type="match status" value="2"/>
</dbReference>
<dbReference type="FunFam" id="3.30.565.10:FF:000010">
    <property type="entry name" value="Sensor histidine kinase RcsC"/>
    <property type="match status" value="1"/>
</dbReference>
<dbReference type="Gene3D" id="1.10.287.130">
    <property type="match status" value="1"/>
</dbReference>
<evidence type="ECO:0000259" key="16">
    <source>
        <dbReference type="PROSITE" id="PS50894"/>
    </source>
</evidence>
<dbReference type="InterPro" id="IPR001789">
    <property type="entry name" value="Sig_transdc_resp-reg_receiver"/>
</dbReference>
<feature type="domain" description="Response regulatory" evidence="15">
    <location>
        <begin position="377"/>
        <end position="490"/>
    </location>
</feature>
<keyword evidence="9" id="KW-1133">Transmembrane helix</keyword>
<dbReference type="Pfam" id="PF02518">
    <property type="entry name" value="HATPase_c"/>
    <property type="match status" value="1"/>
</dbReference>
<dbReference type="SUPFAM" id="SSF55874">
    <property type="entry name" value="ATPase domain of HSP90 chaperone/DNA topoisomerase II/histidine kinase"/>
    <property type="match status" value="1"/>
</dbReference>
<proteinExistence type="predicted"/>
<feature type="modified residue" description="Phosphohistidine" evidence="12">
    <location>
        <position position="695"/>
    </location>
</feature>
<feature type="domain" description="Response regulatory" evidence="15">
    <location>
        <begin position="503"/>
        <end position="621"/>
    </location>
</feature>
<dbReference type="Pfam" id="PF13188">
    <property type="entry name" value="PAS_8"/>
    <property type="match status" value="1"/>
</dbReference>
<protein>
    <recommendedName>
        <fullName evidence="3">histidine kinase</fullName>
        <ecNumber evidence="3">2.7.13.3</ecNumber>
    </recommendedName>
</protein>
<dbReference type="Gene3D" id="3.30.450.20">
    <property type="entry name" value="PAS domain"/>
    <property type="match status" value="1"/>
</dbReference>
<sequence>MDFQIFDHIPIGLAILKRDRKALTCLYANTALKNMLGWQLEGKALESIWPCEETNDLARKLKGPTPPSEATLPFLRDGKPSWALLTISQERYDSEDCYALWATDISASKDAEESLKLAVSHADALADQKSNFLATISHEIRTPMQSVYGLLEMIELEKPSPNILSMAMTARNSASGLLEILDDVLDFAKMDADQMELDHFEVPVRTLARGILEAMAVKVQGKKIELKDDIAGDVPFVIVGDPKRLRQIIINLMGNAMKFTQEGSVTIKVSRGGQHLPEPARGFILRLEIVDTGIGMSDEVAAKLFRPFAQADNSTSRKYGGTGLGLSICKKLVEIMGGQIGVESRIGKGSTFWFEIPTEEVSTEANVLDLPVLDGISVLSVEDHPMGAKEIVKSLRSMGATVESCPTYAEALDLVKRRPFDVGVIDQGLPDGLGLDLIREIMQIRPFMGLVMYTVRDDAGLQHSLQSLGVTYLSKPASRIGLGEAVRDAASKIQKLDVLGPRRLLIAEDTLSVRDVLSRQLVTLGVEATFVENGRDALFAVRSGEYGILLTDLHMPEIDGYEVIRSIRDDDRDLNRHFPVVALTADVQMAQRQVYMQYGFDECLLKPVSLGQFRRLLIRWGLLGESSPANTAAVVAKTEAGSAIDREAMIAQMGAFDENAVEMLGMFLEMTEPLIEEIKTASANNDQARLKEHAHSLKGAARSACLNDLGDAAATLQNEAENGDGNPTHVQKIVEEFARAKKEISAL</sequence>
<dbReference type="InterPro" id="IPR004358">
    <property type="entry name" value="Sig_transdc_His_kin-like_C"/>
</dbReference>
<keyword evidence="17" id="KW-0808">Transferase</keyword>
<dbReference type="Pfam" id="PF01627">
    <property type="entry name" value="Hpt"/>
    <property type="match status" value="1"/>
</dbReference>
<feature type="domain" description="Histidine kinase" evidence="14">
    <location>
        <begin position="135"/>
        <end position="360"/>
    </location>
</feature>
<dbReference type="SUPFAM" id="SSF47226">
    <property type="entry name" value="Histidine-containing phosphotransfer domain, HPT domain"/>
    <property type="match status" value="1"/>
</dbReference>
<keyword evidence="11" id="KW-0472">Membrane</keyword>
<dbReference type="Gene3D" id="3.40.50.2300">
    <property type="match status" value="2"/>
</dbReference>
<evidence type="ECO:0000256" key="7">
    <source>
        <dbReference type="ARBA" id="ARBA00022741"/>
    </source>
</evidence>
<evidence type="ECO:0000313" key="18">
    <source>
        <dbReference type="Proteomes" id="UP000249417"/>
    </source>
</evidence>
<dbReference type="CDD" id="cd00082">
    <property type="entry name" value="HisKA"/>
    <property type="match status" value="1"/>
</dbReference>
<dbReference type="PRINTS" id="PR00344">
    <property type="entry name" value="BCTRLSENSOR"/>
</dbReference>
<evidence type="ECO:0000256" key="13">
    <source>
        <dbReference type="PROSITE-ProRule" id="PRU00169"/>
    </source>
</evidence>
<dbReference type="InterPro" id="IPR000014">
    <property type="entry name" value="PAS"/>
</dbReference>
<dbReference type="InterPro" id="IPR036890">
    <property type="entry name" value="HATPase_C_sf"/>
</dbReference>
<evidence type="ECO:0000256" key="5">
    <source>
        <dbReference type="ARBA" id="ARBA00022553"/>
    </source>
</evidence>
<dbReference type="SUPFAM" id="SSF47384">
    <property type="entry name" value="Homodimeric domain of signal transducing histidine kinase"/>
    <property type="match status" value="1"/>
</dbReference>
<dbReference type="InterPro" id="IPR035965">
    <property type="entry name" value="PAS-like_dom_sf"/>
</dbReference>
<evidence type="ECO:0000256" key="3">
    <source>
        <dbReference type="ARBA" id="ARBA00012438"/>
    </source>
</evidence>
<evidence type="ECO:0000256" key="2">
    <source>
        <dbReference type="ARBA" id="ARBA00004651"/>
    </source>
</evidence>
<dbReference type="PROSITE" id="PS50894">
    <property type="entry name" value="HPT"/>
    <property type="match status" value="1"/>
</dbReference>
<evidence type="ECO:0000256" key="1">
    <source>
        <dbReference type="ARBA" id="ARBA00000085"/>
    </source>
</evidence>
<dbReference type="SMART" id="SM00387">
    <property type="entry name" value="HATPase_c"/>
    <property type="match status" value="1"/>
</dbReference>
<evidence type="ECO:0000256" key="6">
    <source>
        <dbReference type="ARBA" id="ARBA00022692"/>
    </source>
</evidence>
<feature type="domain" description="HPt" evidence="16">
    <location>
        <begin position="656"/>
        <end position="747"/>
    </location>
</feature>
<dbReference type="CDD" id="cd00088">
    <property type="entry name" value="HPT"/>
    <property type="match status" value="1"/>
</dbReference>
<keyword evidence="6" id="KW-0812">Transmembrane</keyword>
<evidence type="ECO:0000259" key="14">
    <source>
        <dbReference type="PROSITE" id="PS50109"/>
    </source>
</evidence>
<dbReference type="PANTHER" id="PTHR45339:SF1">
    <property type="entry name" value="HYBRID SIGNAL TRANSDUCTION HISTIDINE KINASE J"/>
    <property type="match status" value="1"/>
</dbReference>
<gene>
    <name evidence="17" type="ORF">DI551_03185</name>
</gene>
<dbReference type="InterPro" id="IPR003594">
    <property type="entry name" value="HATPase_dom"/>
</dbReference>
<organism evidence="17 18">
    <name type="scientific">Micavibrio aeruginosavorus</name>
    <dbReference type="NCBI Taxonomy" id="349221"/>
    <lineage>
        <taxon>Bacteria</taxon>
        <taxon>Pseudomonadati</taxon>
        <taxon>Bdellovibrionota</taxon>
        <taxon>Bdellovibrionia</taxon>
        <taxon>Bdellovibrionales</taxon>
        <taxon>Pseudobdellovibrionaceae</taxon>
        <taxon>Micavibrio</taxon>
    </lineage>
</organism>
<comment type="caution">
    <text evidence="17">The sequence shown here is derived from an EMBL/GenBank/DDBJ whole genome shotgun (WGS) entry which is preliminary data.</text>
</comment>
<dbReference type="SMART" id="SM00073">
    <property type="entry name" value="HPT"/>
    <property type="match status" value="1"/>
</dbReference>
<evidence type="ECO:0000256" key="8">
    <source>
        <dbReference type="ARBA" id="ARBA00022840"/>
    </source>
</evidence>
<evidence type="ECO:0000256" key="9">
    <source>
        <dbReference type="ARBA" id="ARBA00022989"/>
    </source>
</evidence>
<dbReference type="GO" id="GO:0005886">
    <property type="term" value="C:plasma membrane"/>
    <property type="evidence" value="ECO:0007669"/>
    <property type="project" value="UniProtKB-SubCell"/>
</dbReference>
<dbReference type="EMBL" id="QFQB01000012">
    <property type="protein sequence ID" value="PZQ47453.1"/>
    <property type="molecule type" value="Genomic_DNA"/>
</dbReference>
<dbReference type="InterPro" id="IPR005467">
    <property type="entry name" value="His_kinase_dom"/>
</dbReference>
<comment type="subcellular location">
    <subcellularLocation>
        <location evidence="2">Cell membrane</location>
        <topology evidence="2">Multi-pass membrane protein</topology>
    </subcellularLocation>
</comment>
<dbReference type="InterPro" id="IPR003661">
    <property type="entry name" value="HisK_dim/P_dom"/>
</dbReference>
<evidence type="ECO:0000256" key="11">
    <source>
        <dbReference type="ARBA" id="ARBA00023136"/>
    </source>
</evidence>
<dbReference type="SMART" id="SM00448">
    <property type="entry name" value="REC"/>
    <property type="match status" value="2"/>
</dbReference>
<dbReference type="EC" id="2.7.13.3" evidence="3"/>
<dbReference type="InterPro" id="IPR036097">
    <property type="entry name" value="HisK_dim/P_sf"/>
</dbReference>
<evidence type="ECO:0000256" key="12">
    <source>
        <dbReference type="PROSITE-ProRule" id="PRU00110"/>
    </source>
</evidence>
<keyword evidence="5 13" id="KW-0597">Phosphoprotein</keyword>
<dbReference type="Pfam" id="PF00512">
    <property type="entry name" value="HisKA"/>
    <property type="match status" value="1"/>
</dbReference>
<dbReference type="InterPro" id="IPR036641">
    <property type="entry name" value="HPT_dom_sf"/>
</dbReference>
<name>A0A2W5PY94_9BACT</name>
<dbReference type="InterPro" id="IPR008207">
    <property type="entry name" value="Sig_transdc_His_kin_Hpt_dom"/>
</dbReference>
<keyword evidence="4" id="KW-1003">Cell membrane</keyword>
<dbReference type="Proteomes" id="UP000249417">
    <property type="component" value="Unassembled WGS sequence"/>
</dbReference>
<dbReference type="Gene3D" id="1.20.120.160">
    <property type="entry name" value="HPT domain"/>
    <property type="match status" value="1"/>
</dbReference>
<feature type="modified residue" description="4-aspartylphosphate" evidence="13">
    <location>
        <position position="552"/>
    </location>
</feature>
<dbReference type="SUPFAM" id="SSF55785">
    <property type="entry name" value="PYP-like sensor domain (PAS domain)"/>
    <property type="match status" value="1"/>
</dbReference>